<gene>
    <name evidence="2" type="ORF">SLEP1_g26621</name>
</gene>
<evidence type="ECO:0000313" key="3">
    <source>
        <dbReference type="Proteomes" id="UP001054252"/>
    </source>
</evidence>
<protein>
    <submittedName>
        <fullName evidence="2">Uncharacterized protein</fullName>
    </submittedName>
</protein>
<feature type="region of interest" description="Disordered" evidence="1">
    <location>
        <begin position="94"/>
        <end position="126"/>
    </location>
</feature>
<dbReference type="EMBL" id="BPVZ01000044">
    <property type="protein sequence ID" value="GKV15884.1"/>
    <property type="molecule type" value="Genomic_DNA"/>
</dbReference>
<reference evidence="2 3" key="1">
    <citation type="journal article" date="2021" name="Commun. Biol.">
        <title>The genome of Shorea leprosula (Dipterocarpaceae) highlights the ecological relevance of drought in aseasonal tropical rainforests.</title>
        <authorList>
            <person name="Ng K.K.S."/>
            <person name="Kobayashi M.J."/>
            <person name="Fawcett J.A."/>
            <person name="Hatakeyama M."/>
            <person name="Paape T."/>
            <person name="Ng C.H."/>
            <person name="Ang C.C."/>
            <person name="Tnah L.H."/>
            <person name="Lee C.T."/>
            <person name="Nishiyama T."/>
            <person name="Sese J."/>
            <person name="O'Brien M.J."/>
            <person name="Copetti D."/>
            <person name="Mohd Noor M.I."/>
            <person name="Ong R.C."/>
            <person name="Putra M."/>
            <person name="Sireger I.Z."/>
            <person name="Indrioko S."/>
            <person name="Kosugi Y."/>
            <person name="Izuno A."/>
            <person name="Isagi Y."/>
            <person name="Lee S.L."/>
            <person name="Shimizu K.K."/>
        </authorList>
    </citation>
    <scope>NUCLEOTIDE SEQUENCE [LARGE SCALE GENOMIC DNA]</scope>
    <source>
        <strain evidence="2">214</strain>
    </source>
</reference>
<organism evidence="2 3">
    <name type="scientific">Rubroshorea leprosula</name>
    <dbReference type="NCBI Taxonomy" id="152421"/>
    <lineage>
        <taxon>Eukaryota</taxon>
        <taxon>Viridiplantae</taxon>
        <taxon>Streptophyta</taxon>
        <taxon>Embryophyta</taxon>
        <taxon>Tracheophyta</taxon>
        <taxon>Spermatophyta</taxon>
        <taxon>Magnoliopsida</taxon>
        <taxon>eudicotyledons</taxon>
        <taxon>Gunneridae</taxon>
        <taxon>Pentapetalae</taxon>
        <taxon>rosids</taxon>
        <taxon>malvids</taxon>
        <taxon>Malvales</taxon>
        <taxon>Dipterocarpaceae</taxon>
        <taxon>Rubroshorea</taxon>
    </lineage>
</organism>
<sequence length="140" mass="15915">MADAVRVGRAQDVPTPNRYGMIGSVLIDLRKFAVDSAVNISIKGVTGGKRVYKIMQERLIDRPSPCLNEKKKPEDCRLVEKMRVKIEEIEEEMDNIKQQSMPSAKTVGVSEPLKKTPNGGKKELDFENDNRKRIFIRSRL</sequence>
<comment type="caution">
    <text evidence="2">The sequence shown here is derived from an EMBL/GenBank/DDBJ whole genome shotgun (WGS) entry which is preliminary data.</text>
</comment>
<proteinExistence type="predicted"/>
<evidence type="ECO:0000256" key="1">
    <source>
        <dbReference type="SAM" id="MobiDB-lite"/>
    </source>
</evidence>
<accession>A0AAV5JWX0</accession>
<evidence type="ECO:0000313" key="2">
    <source>
        <dbReference type="EMBL" id="GKV15884.1"/>
    </source>
</evidence>
<dbReference type="AlphaFoldDB" id="A0AAV5JWX0"/>
<dbReference type="Proteomes" id="UP001054252">
    <property type="component" value="Unassembled WGS sequence"/>
</dbReference>
<name>A0AAV5JWX0_9ROSI</name>
<keyword evidence="3" id="KW-1185">Reference proteome</keyword>